<sequence length="423" mass="45340">MNEVAADELGLLLKGHKIHGHNRNKVPNRSGSAPPSMEGSFSAFGNLVYDQSSGRKLSLASLEHCMQQNWQSEERSVISIYSYNSNVNLNPRLPPPIIIQGGAGTWHTILQIWVIAASANSSKNSGDGSLHFGRPNPGGLPSHSVTSLQSVSGLWSCCYGETTDSDVQSLSLDGLSLDISNKQGADACADVSGDHDIAASDQPLAVTLEKESCVDSLGRSHSPQKGEIPGNDAHLMLQQGIYGHSWFSSVEVQAAPQCSGLTPPLYATAAAYMASGNPYYSNLSPSGGYAPQYNIGGYALGSPSLSPFLSGYPSMHINAGSGRSISGQSVAPRENIPQVGDLHHLTKFYGHHGLMVQPSFPDPFHMQYFHHPVDDSNTSPGQYMRFPSPSLFGLEVDAYASQKEPNLPSYIAEQVFFVHQLEV</sequence>
<dbReference type="Proteomes" id="UP000823775">
    <property type="component" value="Unassembled WGS sequence"/>
</dbReference>
<dbReference type="EMBL" id="JACEIK010001182">
    <property type="protein sequence ID" value="MCD7466941.1"/>
    <property type="molecule type" value="Genomic_DNA"/>
</dbReference>
<evidence type="ECO:0000313" key="2">
    <source>
        <dbReference type="Proteomes" id="UP000823775"/>
    </source>
</evidence>
<name>A0ABS8T7K3_DATST</name>
<proteinExistence type="predicted"/>
<gene>
    <name evidence="1" type="ORF">HAX54_004043</name>
</gene>
<organism evidence="1 2">
    <name type="scientific">Datura stramonium</name>
    <name type="common">Jimsonweed</name>
    <name type="synonym">Common thornapple</name>
    <dbReference type="NCBI Taxonomy" id="4076"/>
    <lineage>
        <taxon>Eukaryota</taxon>
        <taxon>Viridiplantae</taxon>
        <taxon>Streptophyta</taxon>
        <taxon>Embryophyta</taxon>
        <taxon>Tracheophyta</taxon>
        <taxon>Spermatophyta</taxon>
        <taxon>Magnoliopsida</taxon>
        <taxon>eudicotyledons</taxon>
        <taxon>Gunneridae</taxon>
        <taxon>Pentapetalae</taxon>
        <taxon>asterids</taxon>
        <taxon>lamiids</taxon>
        <taxon>Solanales</taxon>
        <taxon>Solanaceae</taxon>
        <taxon>Solanoideae</taxon>
        <taxon>Datureae</taxon>
        <taxon>Datura</taxon>
    </lineage>
</organism>
<reference evidence="1 2" key="1">
    <citation type="journal article" date="2021" name="BMC Genomics">
        <title>Datura genome reveals duplications of psychoactive alkaloid biosynthetic genes and high mutation rate following tissue culture.</title>
        <authorList>
            <person name="Rajewski A."/>
            <person name="Carter-House D."/>
            <person name="Stajich J."/>
            <person name="Litt A."/>
        </authorList>
    </citation>
    <scope>NUCLEOTIDE SEQUENCE [LARGE SCALE GENOMIC DNA]</scope>
    <source>
        <strain evidence="1">AR-01</strain>
    </source>
</reference>
<protein>
    <submittedName>
        <fullName evidence="1">Uncharacterized protein</fullName>
    </submittedName>
</protein>
<evidence type="ECO:0000313" key="1">
    <source>
        <dbReference type="EMBL" id="MCD7466941.1"/>
    </source>
</evidence>
<comment type="caution">
    <text evidence="1">The sequence shown here is derived from an EMBL/GenBank/DDBJ whole genome shotgun (WGS) entry which is preliminary data.</text>
</comment>
<accession>A0ABS8T7K3</accession>
<keyword evidence="2" id="KW-1185">Reference proteome</keyword>